<proteinExistence type="predicted"/>
<name>A0A6J5LI12_9CAUD</name>
<evidence type="ECO:0000313" key="1">
    <source>
        <dbReference type="EMBL" id="CAB4133192.1"/>
    </source>
</evidence>
<organism evidence="1">
    <name type="scientific">uncultured Caudovirales phage</name>
    <dbReference type="NCBI Taxonomy" id="2100421"/>
    <lineage>
        <taxon>Viruses</taxon>
        <taxon>Duplodnaviria</taxon>
        <taxon>Heunggongvirae</taxon>
        <taxon>Uroviricota</taxon>
        <taxon>Caudoviricetes</taxon>
        <taxon>Peduoviridae</taxon>
        <taxon>Maltschvirus</taxon>
        <taxon>Maltschvirus maltsch</taxon>
    </lineage>
</organism>
<sequence length="94" mass="10566">MATTLTTRKGKINRHEKVTQVLLSGRVVSPVEILEVFKGTDQEKVLYRLSTNIYNIRKDGGVVKVYKDGRNVTGYQLLNPQAFDTNGRYHGAQA</sequence>
<gene>
    <name evidence="1" type="ORF">UFOVP250_60</name>
</gene>
<accession>A0A6J5LI12</accession>
<protein>
    <submittedName>
        <fullName evidence="1">Uncharacterized protein</fullName>
    </submittedName>
</protein>
<reference evidence="1" key="1">
    <citation type="submission" date="2020-04" db="EMBL/GenBank/DDBJ databases">
        <authorList>
            <person name="Chiriac C."/>
            <person name="Salcher M."/>
            <person name="Ghai R."/>
            <person name="Kavagutti S V."/>
        </authorList>
    </citation>
    <scope>NUCLEOTIDE SEQUENCE</scope>
</reference>
<dbReference type="EMBL" id="LR796270">
    <property type="protein sequence ID" value="CAB4133192.1"/>
    <property type="molecule type" value="Genomic_DNA"/>
</dbReference>